<evidence type="ECO:0000313" key="2">
    <source>
        <dbReference type="EMBL" id="PPS16928.1"/>
    </source>
</evidence>
<dbReference type="Proteomes" id="UP000239757">
    <property type="component" value="Unassembled WGS sequence"/>
</dbReference>
<reference evidence="2 3" key="1">
    <citation type="submission" date="2015-01" db="EMBL/GenBank/DDBJ databases">
        <title>Genome of allotetraploid Gossypium barbadense reveals genomic plasticity and fiber elongation in cotton evolution.</title>
        <authorList>
            <person name="Chen X."/>
            <person name="Liu X."/>
            <person name="Zhao B."/>
            <person name="Zheng H."/>
            <person name="Hu Y."/>
            <person name="Lu G."/>
            <person name="Yang C."/>
            <person name="Chen J."/>
            <person name="Shan C."/>
            <person name="Zhang L."/>
            <person name="Zhou Y."/>
            <person name="Wang L."/>
            <person name="Guo W."/>
            <person name="Bai Y."/>
            <person name="Ruan J."/>
            <person name="Shangguan X."/>
            <person name="Mao Y."/>
            <person name="Jiang J."/>
            <person name="Zhu Y."/>
            <person name="Lei J."/>
            <person name="Kang H."/>
            <person name="Chen S."/>
            <person name="He X."/>
            <person name="Wang R."/>
            <person name="Wang Y."/>
            <person name="Chen J."/>
            <person name="Wang L."/>
            <person name="Yu S."/>
            <person name="Wang B."/>
            <person name="Wei J."/>
            <person name="Song S."/>
            <person name="Lu X."/>
            <person name="Gao Z."/>
            <person name="Gu W."/>
            <person name="Deng X."/>
            <person name="Ma D."/>
            <person name="Wang S."/>
            <person name="Liang W."/>
            <person name="Fang L."/>
            <person name="Cai C."/>
            <person name="Zhu X."/>
            <person name="Zhou B."/>
            <person name="Zhang Y."/>
            <person name="Chen Z."/>
            <person name="Xu S."/>
            <person name="Zhu R."/>
            <person name="Wang S."/>
            <person name="Zhang T."/>
            <person name="Zhao G."/>
        </authorList>
    </citation>
    <scope>NUCLEOTIDE SEQUENCE [LARGE SCALE GENOMIC DNA]</scope>
    <source>
        <strain evidence="3">cv. Xinhai21</strain>
        <tissue evidence="2">Leaf</tissue>
    </source>
</reference>
<organism evidence="2 3">
    <name type="scientific">Gossypium barbadense</name>
    <name type="common">Sea Island cotton</name>
    <name type="synonym">Hibiscus barbadensis</name>
    <dbReference type="NCBI Taxonomy" id="3634"/>
    <lineage>
        <taxon>Eukaryota</taxon>
        <taxon>Viridiplantae</taxon>
        <taxon>Streptophyta</taxon>
        <taxon>Embryophyta</taxon>
        <taxon>Tracheophyta</taxon>
        <taxon>Spermatophyta</taxon>
        <taxon>Magnoliopsida</taxon>
        <taxon>eudicotyledons</taxon>
        <taxon>Gunneridae</taxon>
        <taxon>Pentapetalae</taxon>
        <taxon>rosids</taxon>
        <taxon>malvids</taxon>
        <taxon>Malvales</taxon>
        <taxon>Malvaceae</taxon>
        <taxon>Malvoideae</taxon>
        <taxon>Gossypium</taxon>
    </lineage>
</organism>
<feature type="region of interest" description="Disordered" evidence="1">
    <location>
        <begin position="1"/>
        <end position="22"/>
    </location>
</feature>
<sequence length="316" mass="36029">MVQPTLQKMSLKEAHESFSSTSRGPILEDQRLQIEELDEWRTHKPRTPDKLKLCQNELDTSPNQLKVGDKVLLDAADPYIVPTTLKEEIPLTVLIIFPFGTVEVSHPNFGSFKRYGQAHGRASGCVKTGQKISLTWATIKCHGRAIGRGSQCYLQEERKLPYLLQRRGRERPLPRARPLITGHCIEWAIVEQVQMADVIRVLLTTDPWELFFGIIEPTYLKLTMELCSTFHLQTVMINYDDPGTVQFHLGRLIRQLSVPEFGAALGLIRRISRRRMNYMLSVATYMSLPRSAGTLWPLARPPTILAAPRHQFSHHS</sequence>
<dbReference type="AlphaFoldDB" id="A0A2P5YN06"/>
<proteinExistence type="predicted"/>
<accession>A0A2P5YN06</accession>
<dbReference type="EMBL" id="KZ662985">
    <property type="protein sequence ID" value="PPS16928.1"/>
    <property type="molecule type" value="Genomic_DNA"/>
</dbReference>
<evidence type="ECO:0000256" key="1">
    <source>
        <dbReference type="SAM" id="MobiDB-lite"/>
    </source>
</evidence>
<gene>
    <name evidence="2" type="ORF">GOBAR_AA03651</name>
</gene>
<dbReference type="OrthoDB" id="1685790at2759"/>
<protein>
    <submittedName>
        <fullName evidence="2">Uncharacterized protein</fullName>
    </submittedName>
</protein>
<name>A0A2P5YN06_GOSBA</name>
<evidence type="ECO:0000313" key="3">
    <source>
        <dbReference type="Proteomes" id="UP000239757"/>
    </source>
</evidence>